<evidence type="ECO:0000256" key="3">
    <source>
        <dbReference type="ARBA" id="ARBA00022439"/>
    </source>
</evidence>
<evidence type="ECO:0000256" key="10">
    <source>
        <dbReference type="ARBA" id="ARBA00044825"/>
    </source>
</evidence>
<gene>
    <name evidence="13" type="ORF">G0U57_012107</name>
</gene>
<evidence type="ECO:0000259" key="12">
    <source>
        <dbReference type="PROSITE" id="PS50869"/>
    </source>
</evidence>
<dbReference type="Pfam" id="PF08999">
    <property type="entry name" value="SP_C-Propep"/>
    <property type="match status" value="2"/>
</dbReference>
<keyword evidence="11" id="KW-1133">Transmembrane helix</keyword>
<keyword evidence="3" id="KW-0767">Surface film</keyword>
<dbReference type="GO" id="GO:0005615">
    <property type="term" value="C:extracellular space"/>
    <property type="evidence" value="ECO:0007669"/>
    <property type="project" value="TreeGrafter"/>
</dbReference>
<comment type="function">
    <text evidence="1">Pulmonary surfactant associated proteins promote alveolar stability by lowering the surface tension at the air-liquid interface in the peripheral air spaces.</text>
</comment>
<proteinExistence type="predicted"/>
<keyword evidence="11" id="KW-0812">Transmembrane</keyword>
<dbReference type="Gene3D" id="3.30.390.150">
    <property type="match status" value="2"/>
</dbReference>
<evidence type="ECO:0000256" key="2">
    <source>
        <dbReference type="ARBA" id="ARBA00004364"/>
    </source>
</evidence>
<dbReference type="InterPro" id="IPR007084">
    <property type="entry name" value="BRICHOS_dom"/>
</dbReference>
<evidence type="ECO:0000256" key="5">
    <source>
        <dbReference type="ARBA" id="ARBA00022713"/>
    </source>
</evidence>
<feature type="transmembrane region" description="Helical" evidence="11">
    <location>
        <begin position="48"/>
        <end position="70"/>
    </location>
</feature>
<evidence type="ECO:0000256" key="4">
    <source>
        <dbReference type="ARBA" id="ARBA00022525"/>
    </source>
</evidence>
<dbReference type="InterPro" id="IPR001729">
    <property type="entry name" value="SP-C"/>
</dbReference>
<evidence type="ECO:0000313" key="14">
    <source>
        <dbReference type="Proteomes" id="UP000765507"/>
    </source>
</evidence>
<dbReference type="SMART" id="SM00019">
    <property type="entry name" value="SF_P"/>
    <property type="match status" value="2"/>
</dbReference>
<protein>
    <recommendedName>
        <fullName evidence="9">Surfactant protein C</fullName>
    </recommendedName>
    <alternativeName>
        <fullName evidence="10">Pulmonary surfactant-associated protein C</fullName>
    </alternativeName>
</protein>
<keyword evidence="8" id="KW-0449">Lipoprotein</keyword>
<dbReference type="InterPro" id="IPR015091">
    <property type="entry name" value="Surfactant_protein_propep"/>
</dbReference>
<evidence type="ECO:0000256" key="9">
    <source>
        <dbReference type="ARBA" id="ARBA00044778"/>
    </source>
</evidence>
<feature type="domain" description="BRICHOS" evidence="12">
    <location>
        <begin position="111"/>
        <end position="202"/>
    </location>
</feature>
<dbReference type="EMBL" id="JAHGAV010000322">
    <property type="protein sequence ID" value="KAG6926462.1"/>
    <property type="molecule type" value="Genomic_DNA"/>
</dbReference>
<comment type="caution">
    <text evidence="13">The sequence shown here is derived from an EMBL/GenBank/DDBJ whole genome shotgun (WGS) entry which is preliminary data.</text>
</comment>
<feature type="domain" description="BRICHOS" evidence="12">
    <location>
        <begin position="281"/>
        <end position="372"/>
    </location>
</feature>
<dbReference type="GO" id="GO:0007585">
    <property type="term" value="P:respiratory gaseous exchange by respiratory system"/>
    <property type="evidence" value="ECO:0007669"/>
    <property type="project" value="UniProtKB-KW"/>
</dbReference>
<dbReference type="PROSITE" id="PS50869">
    <property type="entry name" value="BRICHOS"/>
    <property type="match status" value="2"/>
</dbReference>
<feature type="non-terminal residue" evidence="13">
    <location>
        <position position="1"/>
    </location>
</feature>
<keyword evidence="7" id="KW-1015">Disulfide bond</keyword>
<evidence type="ECO:0000256" key="6">
    <source>
        <dbReference type="ARBA" id="ARBA00023139"/>
    </source>
</evidence>
<reference evidence="13 14" key="1">
    <citation type="journal article" date="2020" name="G3 (Bethesda)">
        <title>Draft Genome of the Common Snapping Turtle, Chelydra serpentina, a Model for Phenotypic Plasticity in Reptiles.</title>
        <authorList>
            <person name="Das D."/>
            <person name="Singh S.K."/>
            <person name="Bierstedt J."/>
            <person name="Erickson A."/>
            <person name="Galli G.L.J."/>
            <person name="Crossley D.A. 2nd"/>
            <person name="Rhen T."/>
        </authorList>
    </citation>
    <scope>NUCLEOTIDE SEQUENCE [LARGE SCALE GENOMIC DNA]</scope>
    <source>
        <strain evidence="13">KW</strain>
    </source>
</reference>
<dbReference type="Proteomes" id="UP000765507">
    <property type="component" value="Unassembled WGS sequence"/>
</dbReference>
<evidence type="ECO:0000256" key="1">
    <source>
        <dbReference type="ARBA" id="ARBA00002263"/>
    </source>
</evidence>
<dbReference type="AlphaFoldDB" id="A0A8T1SBJ3"/>
<keyword evidence="11" id="KW-0472">Membrane</keyword>
<evidence type="ECO:0000256" key="11">
    <source>
        <dbReference type="SAM" id="Phobius"/>
    </source>
</evidence>
<keyword evidence="14" id="KW-1185">Reference proteome</keyword>
<dbReference type="Pfam" id="PF04089">
    <property type="entry name" value="BRICHOS"/>
    <property type="match status" value="2"/>
</dbReference>
<name>A0A8T1SBJ3_CHESE</name>
<dbReference type="PANTHER" id="PTHR10800:SF6">
    <property type="entry name" value="PULMONARY SURFACTANT-ASSOCIATED PROTEIN C"/>
    <property type="match status" value="1"/>
</dbReference>
<sequence length="401" mass="44242">SRDPEELLSLPLAYYPEEEPMVLGPPEDSGLTQAYRLMPAVPKNRKEIILISGVVVLLAIIITGAVLIGVHMTQKHTEKIIQITSSGSNGEVTEQTMMVSSQENVAAFHVEGNTTSATVVYDYKHGLIGFRVQDGRKCLVVKMDKVAIPSLAEITQRIENFATQVPGDNSLSYSFHEGQVANRMALGISLNLLCSDVPIYWAEVYSSVPKVSTSKQRIILASVMVILLGFFIVAGALVGVYLTQKHTEKVLDMVIRGNKGQEEEQTAMVNERENVAAFHIKKKKSTATVVYNYNQGLIGLRISNIKKCFVMKMDKLNIPSLDEISRALPHFNTKQVSGDKMSYSFTEAEPADRTTLGTTLNILCSDIPIYWALPRKIQGNRSSSAPPGSPWCFFSSLCFSF</sequence>
<dbReference type="OrthoDB" id="9888901at2759"/>
<comment type="subcellular location">
    <subcellularLocation>
        <location evidence="2">Secreted</location>
        <location evidence="2">Extracellular space</location>
        <location evidence="2">Surface film</location>
    </subcellularLocation>
</comment>
<organism evidence="13 14">
    <name type="scientific">Chelydra serpentina</name>
    <name type="common">Snapping turtle</name>
    <name type="synonym">Testudo serpentina</name>
    <dbReference type="NCBI Taxonomy" id="8475"/>
    <lineage>
        <taxon>Eukaryota</taxon>
        <taxon>Metazoa</taxon>
        <taxon>Chordata</taxon>
        <taxon>Craniata</taxon>
        <taxon>Vertebrata</taxon>
        <taxon>Euteleostomi</taxon>
        <taxon>Archelosauria</taxon>
        <taxon>Testudinata</taxon>
        <taxon>Testudines</taxon>
        <taxon>Cryptodira</taxon>
        <taxon>Durocryptodira</taxon>
        <taxon>Americhelydia</taxon>
        <taxon>Chelydroidea</taxon>
        <taxon>Chelydridae</taxon>
        <taxon>Chelydra</taxon>
    </lineage>
</organism>
<dbReference type="PANTHER" id="PTHR10800">
    <property type="entry name" value="PULMONARY SURFACTANT-ASSOCIATED PROTEIN C"/>
    <property type="match status" value="1"/>
</dbReference>
<dbReference type="SMART" id="SM01039">
    <property type="entry name" value="BRICHOS"/>
    <property type="match status" value="2"/>
</dbReference>
<keyword evidence="5" id="KW-0305">Gaseous exchange</keyword>
<evidence type="ECO:0000256" key="7">
    <source>
        <dbReference type="ARBA" id="ARBA00023157"/>
    </source>
</evidence>
<keyword evidence="4" id="KW-0964">Secreted</keyword>
<evidence type="ECO:0000313" key="13">
    <source>
        <dbReference type="EMBL" id="KAG6926462.1"/>
    </source>
</evidence>
<keyword evidence="6" id="KW-0564">Palmitate</keyword>
<evidence type="ECO:0000256" key="8">
    <source>
        <dbReference type="ARBA" id="ARBA00023288"/>
    </source>
</evidence>
<feature type="transmembrane region" description="Helical" evidence="11">
    <location>
        <begin position="218"/>
        <end position="242"/>
    </location>
</feature>
<accession>A0A8T1SBJ3</accession>